<keyword evidence="2" id="KW-1185">Reference proteome</keyword>
<dbReference type="PANTHER" id="PTHR21301:SF10">
    <property type="entry name" value="REVERSE TRANSCRIPTASE DOMAIN-CONTAINING PROTEIN"/>
    <property type="match status" value="1"/>
</dbReference>
<organism evidence="2 3">
    <name type="scientific">Angiostrongylus cantonensis</name>
    <name type="common">Rat lungworm</name>
    <dbReference type="NCBI Taxonomy" id="6313"/>
    <lineage>
        <taxon>Eukaryota</taxon>
        <taxon>Metazoa</taxon>
        <taxon>Ecdysozoa</taxon>
        <taxon>Nematoda</taxon>
        <taxon>Chromadorea</taxon>
        <taxon>Rhabditida</taxon>
        <taxon>Rhabditina</taxon>
        <taxon>Rhabditomorpha</taxon>
        <taxon>Strongyloidea</taxon>
        <taxon>Metastrongylidae</taxon>
        <taxon>Angiostrongylus</taxon>
    </lineage>
</organism>
<accession>A0A0K0CX44</accession>
<evidence type="ECO:0000313" key="3">
    <source>
        <dbReference type="WBParaSite" id="ACAC_0000209601-mRNA-1"/>
    </source>
</evidence>
<dbReference type="InterPro" id="IPR000477">
    <property type="entry name" value="RT_dom"/>
</dbReference>
<sequence>MSRLILFKTHELKSADDLASTDPSTLKARPITCCVDGPANRIAWFINLILNQLLKHIAAHLTNTQMFLDRLRNGRLKIAYVMETIDVTALYTNVPNDYAIQAIRELLEQYERAINMYGFSILRGLAIGQRLAPTLAVACMSKLEAPVIDLRPLLYCRKEARPTGGGRIEMNGDVSVLARVD</sequence>
<reference evidence="2" key="1">
    <citation type="submission" date="2012-09" db="EMBL/GenBank/DDBJ databases">
        <authorList>
            <person name="Martin A.A."/>
        </authorList>
    </citation>
    <scope>NUCLEOTIDE SEQUENCE</scope>
</reference>
<reference evidence="3" key="2">
    <citation type="submission" date="2017-02" db="UniProtKB">
        <authorList>
            <consortium name="WormBaseParasite"/>
        </authorList>
    </citation>
    <scope>IDENTIFICATION</scope>
</reference>
<dbReference type="WBParaSite" id="ACAC_0000209601-mRNA-1">
    <property type="protein sequence ID" value="ACAC_0000209601-mRNA-1"/>
    <property type="gene ID" value="ACAC_0000209601"/>
</dbReference>
<dbReference type="AlphaFoldDB" id="A0A0K0CX44"/>
<evidence type="ECO:0000313" key="2">
    <source>
        <dbReference type="Proteomes" id="UP000035642"/>
    </source>
</evidence>
<name>A0A0K0CX44_ANGCA</name>
<protein>
    <submittedName>
        <fullName evidence="3">Reverse transcriptase domain-containing protein</fullName>
    </submittedName>
</protein>
<dbReference type="Proteomes" id="UP000035642">
    <property type="component" value="Unassembled WGS sequence"/>
</dbReference>
<proteinExistence type="predicted"/>
<dbReference type="PROSITE" id="PS50878">
    <property type="entry name" value="RT_POL"/>
    <property type="match status" value="1"/>
</dbReference>
<dbReference type="PANTHER" id="PTHR21301">
    <property type="entry name" value="REVERSE TRANSCRIPTASE"/>
    <property type="match status" value="1"/>
</dbReference>
<feature type="domain" description="Reverse transcriptase" evidence="1">
    <location>
        <begin position="1"/>
        <end position="181"/>
    </location>
</feature>
<evidence type="ECO:0000259" key="1">
    <source>
        <dbReference type="PROSITE" id="PS50878"/>
    </source>
</evidence>